<evidence type="ECO:0000259" key="3">
    <source>
        <dbReference type="Pfam" id="PF03413"/>
    </source>
</evidence>
<sequence>MKTRLFVLAGATAALLVAAGGIALASNGADDRPIGAATLVAPAPAGSPTTAASPTPAASPTTVAPAPAPTLDRAAAERIALDHVGGGRITDGTELEWEHGAQVWEVEVNHTRDLHVDAASGAVTRDRLDD</sequence>
<evidence type="ECO:0000313" key="5">
    <source>
        <dbReference type="Proteomes" id="UP001501598"/>
    </source>
</evidence>
<dbReference type="Pfam" id="PF03413">
    <property type="entry name" value="PepSY"/>
    <property type="match status" value="1"/>
</dbReference>
<dbReference type="Proteomes" id="UP001501598">
    <property type="component" value="Unassembled WGS sequence"/>
</dbReference>
<dbReference type="InterPro" id="IPR025711">
    <property type="entry name" value="PepSY"/>
</dbReference>
<proteinExistence type="predicted"/>
<comment type="caution">
    <text evidence="4">The sequence shown here is derived from an EMBL/GenBank/DDBJ whole genome shotgun (WGS) entry which is preliminary data.</text>
</comment>
<reference evidence="5" key="1">
    <citation type="journal article" date="2019" name="Int. J. Syst. Evol. Microbiol.">
        <title>The Global Catalogue of Microorganisms (GCM) 10K type strain sequencing project: providing services to taxonomists for standard genome sequencing and annotation.</title>
        <authorList>
            <consortium name="The Broad Institute Genomics Platform"/>
            <consortium name="The Broad Institute Genome Sequencing Center for Infectious Disease"/>
            <person name="Wu L."/>
            <person name="Ma J."/>
        </authorList>
    </citation>
    <scope>NUCLEOTIDE SEQUENCE [LARGE SCALE GENOMIC DNA]</scope>
    <source>
        <strain evidence="5">JCM 17906</strain>
    </source>
</reference>
<dbReference type="EMBL" id="BAABGT010000022">
    <property type="protein sequence ID" value="GAA4541023.1"/>
    <property type="molecule type" value="Genomic_DNA"/>
</dbReference>
<protein>
    <recommendedName>
        <fullName evidence="3">PepSY domain-containing protein</fullName>
    </recommendedName>
</protein>
<feature type="signal peptide" evidence="2">
    <location>
        <begin position="1"/>
        <end position="25"/>
    </location>
</feature>
<gene>
    <name evidence="4" type="ORF">GCM10023175_14400</name>
</gene>
<accession>A0ABP8RKI1</accession>
<evidence type="ECO:0000256" key="2">
    <source>
        <dbReference type="SAM" id="SignalP"/>
    </source>
</evidence>
<feature type="compositionally biased region" description="Low complexity" evidence="1">
    <location>
        <begin position="41"/>
        <end position="65"/>
    </location>
</feature>
<evidence type="ECO:0000313" key="4">
    <source>
        <dbReference type="EMBL" id="GAA4541023.1"/>
    </source>
</evidence>
<dbReference type="Gene3D" id="3.10.450.40">
    <property type="match status" value="1"/>
</dbReference>
<organism evidence="4 5">
    <name type="scientific">Pseudonocardia xishanensis</name>
    <dbReference type="NCBI Taxonomy" id="630995"/>
    <lineage>
        <taxon>Bacteria</taxon>
        <taxon>Bacillati</taxon>
        <taxon>Actinomycetota</taxon>
        <taxon>Actinomycetes</taxon>
        <taxon>Pseudonocardiales</taxon>
        <taxon>Pseudonocardiaceae</taxon>
        <taxon>Pseudonocardia</taxon>
    </lineage>
</organism>
<feature type="region of interest" description="Disordered" evidence="1">
    <location>
        <begin position="41"/>
        <end position="67"/>
    </location>
</feature>
<feature type="chain" id="PRO_5046224061" description="PepSY domain-containing protein" evidence="2">
    <location>
        <begin position="26"/>
        <end position="130"/>
    </location>
</feature>
<name>A0ABP8RKI1_9PSEU</name>
<feature type="domain" description="PepSY" evidence="3">
    <location>
        <begin position="73"/>
        <end position="126"/>
    </location>
</feature>
<keyword evidence="2" id="KW-0732">Signal</keyword>
<evidence type="ECO:0000256" key="1">
    <source>
        <dbReference type="SAM" id="MobiDB-lite"/>
    </source>
</evidence>
<keyword evidence="5" id="KW-1185">Reference proteome</keyword>
<dbReference type="RefSeq" id="WP_345413967.1">
    <property type="nucleotide sequence ID" value="NZ_BAABGT010000022.1"/>
</dbReference>